<organism evidence="4 5">
    <name type="scientific">Mucilaginibacter gilvus</name>
    <dbReference type="NCBI Taxonomy" id="2305909"/>
    <lineage>
        <taxon>Bacteria</taxon>
        <taxon>Pseudomonadati</taxon>
        <taxon>Bacteroidota</taxon>
        <taxon>Sphingobacteriia</taxon>
        <taxon>Sphingobacteriales</taxon>
        <taxon>Sphingobacteriaceae</taxon>
        <taxon>Mucilaginibacter</taxon>
    </lineage>
</organism>
<evidence type="ECO:0000256" key="2">
    <source>
        <dbReference type="SAM" id="SignalP"/>
    </source>
</evidence>
<evidence type="ECO:0000259" key="3">
    <source>
        <dbReference type="Pfam" id="PF13505"/>
    </source>
</evidence>
<accession>A0A444MU60</accession>
<dbReference type="RefSeq" id="WP_128531656.1">
    <property type="nucleotide sequence ID" value="NZ_SBIW01000001.1"/>
</dbReference>
<comment type="caution">
    <text evidence="4">The sequence shown here is derived from an EMBL/GenBank/DDBJ whole genome shotgun (WGS) entry which is preliminary data.</text>
</comment>
<dbReference type="AlphaFoldDB" id="A0A444MU60"/>
<dbReference type="InterPro" id="IPR011250">
    <property type="entry name" value="OMP/PagP_B-barrel"/>
</dbReference>
<evidence type="ECO:0000313" key="4">
    <source>
        <dbReference type="EMBL" id="RWY57149.1"/>
    </source>
</evidence>
<reference evidence="4 5" key="1">
    <citation type="submission" date="2019-01" db="EMBL/GenBank/DDBJ databases">
        <title>Mucilaginibacter antarcticum sp. nov., isolated from antarctic soil.</title>
        <authorList>
            <person name="Yan Y.-Q."/>
            <person name="Du Z.-J."/>
        </authorList>
    </citation>
    <scope>NUCLEOTIDE SEQUENCE [LARGE SCALE GENOMIC DNA]</scope>
    <source>
        <strain evidence="4 5">F01003</strain>
    </source>
</reference>
<evidence type="ECO:0000256" key="1">
    <source>
        <dbReference type="ARBA" id="ARBA00022729"/>
    </source>
</evidence>
<feature type="signal peptide" evidence="2">
    <location>
        <begin position="1"/>
        <end position="20"/>
    </location>
</feature>
<keyword evidence="5" id="KW-1185">Reference proteome</keyword>
<feature type="domain" description="Outer membrane protein beta-barrel" evidence="3">
    <location>
        <begin position="8"/>
        <end position="157"/>
    </location>
</feature>
<dbReference type="OrthoDB" id="668980at2"/>
<proteinExistence type="predicted"/>
<gene>
    <name evidence="4" type="ORF">EPL05_01035</name>
</gene>
<dbReference type="Pfam" id="PF13505">
    <property type="entry name" value="OMP_b-brl"/>
    <property type="match status" value="1"/>
</dbReference>
<name>A0A444MU60_9SPHI</name>
<keyword evidence="1 2" id="KW-0732">Signal</keyword>
<feature type="chain" id="PRO_5019125134" description="Outer membrane protein beta-barrel domain-containing protein" evidence="2">
    <location>
        <begin position="21"/>
        <end position="172"/>
    </location>
</feature>
<protein>
    <recommendedName>
        <fullName evidence="3">Outer membrane protein beta-barrel domain-containing protein</fullName>
    </recommendedName>
</protein>
<dbReference type="SUPFAM" id="SSF56925">
    <property type="entry name" value="OMPA-like"/>
    <property type="match status" value="1"/>
</dbReference>
<dbReference type="InterPro" id="IPR027385">
    <property type="entry name" value="Beta-barrel_OMP"/>
</dbReference>
<evidence type="ECO:0000313" key="5">
    <source>
        <dbReference type="Proteomes" id="UP000286701"/>
    </source>
</evidence>
<dbReference type="EMBL" id="SBIW01000001">
    <property type="protein sequence ID" value="RWY57149.1"/>
    <property type="molecule type" value="Genomic_DNA"/>
</dbReference>
<sequence length="172" mass="17914">MKKILLAILFVGSISATCLAQSDSDAAKFSIGVNLGLPTGVAHDISSFAPGIDVKYDLPISTGTFFTISAGYTRFLYNSDTKDALKSLGVDKSGAGFVPLKAGIKYYFSDGFYGEGQLGATFSTESGGGTAFAYAPGIGYTFAGGFDLGLRYEAWSKNGTTSQVAARIAISF</sequence>
<dbReference type="Proteomes" id="UP000286701">
    <property type="component" value="Unassembled WGS sequence"/>
</dbReference>